<accession>A0ABY9M473</accession>
<dbReference type="InterPro" id="IPR011051">
    <property type="entry name" value="RmlC_Cupin_sf"/>
</dbReference>
<gene>
    <name evidence="1" type="ORF">RAS12_05300</name>
</gene>
<organism evidence="1 2">
    <name type="scientific">Achromobacter seleniivolatilans</name>
    <dbReference type="NCBI Taxonomy" id="3047478"/>
    <lineage>
        <taxon>Bacteria</taxon>
        <taxon>Pseudomonadati</taxon>
        <taxon>Pseudomonadota</taxon>
        <taxon>Betaproteobacteria</taxon>
        <taxon>Burkholderiales</taxon>
        <taxon>Alcaligenaceae</taxon>
        <taxon>Achromobacter</taxon>
    </lineage>
</organism>
<sequence>MALQHASPGQVIALSPYGSQIATAKSIALFKSEDLEVMRLVLLAGKEMPSHRVAGEITIQCIEGSVEVTAENATHVLRPGHLLYLSGHSLHAVVALEDASILVTVVLKRTAGQGGAPA</sequence>
<protein>
    <submittedName>
        <fullName evidence="1">Cupin domain-containing protein</fullName>
    </submittedName>
</protein>
<proteinExistence type="predicted"/>
<evidence type="ECO:0000313" key="2">
    <source>
        <dbReference type="Proteomes" id="UP001234798"/>
    </source>
</evidence>
<evidence type="ECO:0000313" key="1">
    <source>
        <dbReference type="EMBL" id="WMD21796.1"/>
    </source>
</evidence>
<dbReference type="Proteomes" id="UP001234798">
    <property type="component" value="Chromosome"/>
</dbReference>
<dbReference type="InterPro" id="IPR014710">
    <property type="entry name" value="RmlC-like_jellyroll"/>
</dbReference>
<dbReference type="SUPFAM" id="SSF51182">
    <property type="entry name" value="RmlC-like cupins"/>
    <property type="match status" value="1"/>
</dbReference>
<dbReference type="CDD" id="cd02230">
    <property type="entry name" value="cupin_HP0902-like"/>
    <property type="match status" value="1"/>
</dbReference>
<dbReference type="EMBL" id="CP132976">
    <property type="protein sequence ID" value="WMD21796.1"/>
    <property type="molecule type" value="Genomic_DNA"/>
</dbReference>
<dbReference type="RefSeq" id="WP_306945843.1">
    <property type="nucleotide sequence ID" value="NZ_CP132976.1"/>
</dbReference>
<keyword evidence="2" id="KW-1185">Reference proteome</keyword>
<reference evidence="1 2" key="1">
    <citation type="submission" date="2023-08" db="EMBL/GenBank/DDBJ databases">
        <title>Achromobacter seleniivolatilans sp. nov., isolated from seleniferous soil.</title>
        <authorList>
            <person name="Zhang S."/>
            <person name="Li K."/>
            <person name="Peng J."/>
            <person name="Zhao Q."/>
            <person name="Wang H."/>
            <person name="Guo Y."/>
        </authorList>
    </citation>
    <scope>NUCLEOTIDE SEQUENCE [LARGE SCALE GENOMIC DNA]</scope>
    <source>
        <strain evidence="1 2">R39</strain>
    </source>
</reference>
<dbReference type="Gene3D" id="2.60.120.10">
    <property type="entry name" value="Jelly Rolls"/>
    <property type="match status" value="1"/>
</dbReference>
<name>A0ABY9M473_9BURK</name>